<proteinExistence type="predicted"/>
<gene>
    <name evidence="1" type="ORF">AUK13_00815</name>
</gene>
<evidence type="ECO:0000313" key="1">
    <source>
        <dbReference type="EMBL" id="OIP56565.1"/>
    </source>
</evidence>
<comment type="caution">
    <text evidence="1">The sequence shown here is derived from an EMBL/GenBank/DDBJ whole genome shotgun (WGS) entry which is preliminary data.</text>
</comment>
<dbReference type="STRING" id="1805236.AUK13_00815"/>
<name>A0A1J5F8G9_9BACT</name>
<dbReference type="Proteomes" id="UP000183922">
    <property type="component" value="Unassembled WGS sequence"/>
</dbReference>
<evidence type="ECO:0000313" key="2">
    <source>
        <dbReference type="Proteomes" id="UP000183922"/>
    </source>
</evidence>
<dbReference type="EMBL" id="MNYR01000012">
    <property type="protein sequence ID" value="OIP56565.1"/>
    <property type="molecule type" value="Genomic_DNA"/>
</dbReference>
<dbReference type="AlphaFoldDB" id="A0A1J5F8G9"/>
<organism evidence="1 2">
    <name type="scientific">Candidatus Kuenenbacteria bacterium CG2_30_39_24</name>
    <dbReference type="NCBI Taxonomy" id="1805236"/>
    <lineage>
        <taxon>Bacteria</taxon>
        <taxon>Candidatus Kueneniibacteriota</taxon>
    </lineage>
</organism>
<sequence>MNELSIVKREIRKKIDLNLEVEKVLNEMRKIAGERQFDTTQGENSLRRATFNGNLGTLIKNINNFSDDPEQTCASLWRQLEEAGVQSHYFKRQTDAENLRVGVLAEVAAEASLSRLINSCHANPVRDVREGCDLLINPDTTEEICLQIKTTRDSDRRRAPGVSMGMIMKGSKAILDLNYSDEIDIFYHPKTGQPTLLLDKLLLKELKRNHLMN</sequence>
<accession>A0A1J5F8G9</accession>
<reference evidence="1 2" key="1">
    <citation type="journal article" date="2016" name="Environ. Microbiol.">
        <title>Genomic resolution of a cold subsurface aquifer community provides metabolic insights for novel microbes adapted to high CO concentrations.</title>
        <authorList>
            <person name="Probst A.J."/>
            <person name="Castelle C.J."/>
            <person name="Singh A."/>
            <person name="Brown C.T."/>
            <person name="Anantharaman K."/>
            <person name="Sharon I."/>
            <person name="Hug L.A."/>
            <person name="Burstein D."/>
            <person name="Emerson J.B."/>
            <person name="Thomas B.C."/>
            <person name="Banfield J.F."/>
        </authorList>
    </citation>
    <scope>NUCLEOTIDE SEQUENCE [LARGE SCALE GENOMIC DNA]</scope>
    <source>
        <strain evidence="1">CG2_30_39_24</strain>
    </source>
</reference>
<protein>
    <submittedName>
        <fullName evidence="1">Uncharacterized protein</fullName>
    </submittedName>
</protein>